<dbReference type="PANTHER" id="PTHR11829">
    <property type="entry name" value="FORKHEAD BOX PROTEIN"/>
    <property type="match status" value="1"/>
</dbReference>
<evidence type="ECO:0000256" key="3">
    <source>
        <dbReference type="PROSITE-ProRule" id="PRU00089"/>
    </source>
</evidence>
<keyword evidence="2 3" id="KW-0539">Nucleus</keyword>
<accession>A0A9P1J087</accession>
<evidence type="ECO:0000313" key="7">
    <source>
        <dbReference type="Proteomes" id="UP001152747"/>
    </source>
</evidence>
<dbReference type="GO" id="GO:0000978">
    <property type="term" value="F:RNA polymerase II cis-regulatory region sequence-specific DNA binding"/>
    <property type="evidence" value="ECO:0007669"/>
    <property type="project" value="TreeGrafter"/>
</dbReference>
<dbReference type="SMART" id="SM00339">
    <property type="entry name" value="FH"/>
    <property type="match status" value="1"/>
</dbReference>
<protein>
    <recommendedName>
        <fullName evidence="5">Fork-head domain-containing protein</fullName>
    </recommendedName>
</protein>
<sequence>MDLLASSLMMPSTTTTEPSVAEQIAHLTAENSSLSLSSGSQQASPIQPTTTTPVQTSENMERPSLSYKDLIIEAIESSPDKRLKLNEIYQVIRLLHPYYRHRPDQWGWQNSIRHNLSLHDCFVKLPLKQTSASGVVGHFWTVVPELSDKQTLRRRNRAQARTNSKKSDAGRTLSRDDRASSGSGQTSPSPSQQSISPPHDIAKPLASYGGLDILNSFSSEYKAAILQAVLYQQGIFQTLQNMNELNQQHGGGGVPASPLQALTSTLLNPLNPLLALSQISNTLPTGLPTASPALSPIKTEPSSFLLQ</sequence>
<dbReference type="EMBL" id="CANHGI010000006">
    <property type="protein sequence ID" value="CAI5454280.1"/>
    <property type="molecule type" value="Genomic_DNA"/>
</dbReference>
<organism evidence="6 7">
    <name type="scientific">Caenorhabditis angaria</name>
    <dbReference type="NCBI Taxonomy" id="860376"/>
    <lineage>
        <taxon>Eukaryota</taxon>
        <taxon>Metazoa</taxon>
        <taxon>Ecdysozoa</taxon>
        <taxon>Nematoda</taxon>
        <taxon>Chromadorea</taxon>
        <taxon>Rhabditida</taxon>
        <taxon>Rhabditina</taxon>
        <taxon>Rhabditomorpha</taxon>
        <taxon>Rhabditoidea</taxon>
        <taxon>Rhabditidae</taxon>
        <taxon>Peloderinae</taxon>
        <taxon>Caenorhabditis</taxon>
    </lineage>
</organism>
<dbReference type="PROSITE" id="PS00658">
    <property type="entry name" value="FORK_HEAD_2"/>
    <property type="match status" value="1"/>
</dbReference>
<dbReference type="PRINTS" id="PR00053">
    <property type="entry name" value="FORKHEAD"/>
</dbReference>
<feature type="compositionally biased region" description="Low complexity" evidence="4">
    <location>
        <begin position="32"/>
        <end position="56"/>
    </location>
</feature>
<dbReference type="Pfam" id="PF00250">
    <property type="entry name" value="Forkhead"/>
    <property type="match status" value="1"/>
</dbReference>
<dbReference type="GO" id="GO:0009653">
    <property type="term" value="P:anatomical structure morphogenesis"/>
    <property type="evidence" value="ECO:0007669"/>
    <property type="project" value="TreeGrafter"/>
</dbReference>
<dbReference type="GO" id="GO:0000981">
    <property type="term" value="F:DNA-binding transcription factor activity, RNA polymerase II-specific"/>
    <property type="evidence" value="ECO:0007669"/>
    <property type="project" value="TreeGrafter"/>
</dbReference>
<dbReference type="PANTHER" id="PTHR11829:SF411">
    <property type="entry name" value="FORKHEAD BOX PROTEIN L2"/>
    <property type="match status" value="1"/>
</dbReference>
<evidence type="ECO:0000256" key="2">
    <source>
        <dbReference type="ARBA" id="ARBA00023242"/>
    </source>
</evidence>
<feature type="region of interest" description="Disordered" evidence="4">
    <location>
        <begin position="31"/>
        <end position="60"/>
    </location>
</feature>
<dbReference type="GO" id="GO:0030154">
    <property type="term" value="P:cell differentiation"/>
    <property type="evidence" value="ECO:0007669"/>
    <property type="project" value="TreeGrafter"/>
</dbReference>
<comment type="subcellular location">
    <subcellularLocation>
        <location evidence="3">Nucleus</location>
    </subcellularLocation>
</comment>
<dbReference type="AlphaFoldDB" id="A0A9P1J087"/>
<keyword evidence="7" id="KW-1185">Reference proteome</keyword>
<dbReference type="InterPro" id="IPR001766">
    <property type="entry name" value="Fork_head_dom"/>
</dbReference>
<dbReference type="InterPro" id="IPR036388">
    <property type="entry name" value="WH-like_DNA-bd_sf"/>
</dbReference>
<evidence type="ECO:0000256" key="4">
    <source>
        <dbReference type="SAM" id="MobiDB-lite"/>
    </source>
</evidence>
<feature type="region of interest" description="Disordered" evidence="4">
    <location>
        <begin position="150"/>
        <end position="201"/>
    </location>
</feature>
<comment type="caution">
    <text evidence="6">The sequence shown here is derived from an EMBL/GenBank/DDBJ whole genome shotgun (WGS) entry which is preliminary data.</text>
</comment>
<dbReference type="Proteomes" id="UP001152747">
    <property type="component" value="Unassembled WGS sequence"/>
</dbReference>
<dbReference type="InterPro" id="IPR036390">
    <property type="entry name" value="WH_DNA-bd_sf"/>
</dbReference>
<keyword evidence="1 3" id="KW-0238">DNA-binding</keyword>
<evidence type="ECO:0000313" key="6">
    <source>
        <dbReference type="EMBL" id="CAI5454280.1"/>
    </source>
</evidence>
<feature type="domain" description="Fork-head" evidence="5">
    <location>
        <begin position="62"/>
        <end position="157"/>
    </location>
</feature>
<dbReference type="InterPro" id="IPR050211">
    <property type="entry name" value="FOX_domain-containing"/>
</dbReference>
<dbReference type="GO" id="GO:0005634">
    <property type="term" value="C:nucleus"/>
    <property type="evidence" value="ECO:0007669"/>
    <property type="project" value="UniProtKB-SubCell"/>
</dbReference>
<dbReference type="SUPFAM" id="SSF46785">
    <property type="entry name" value="Winged helix' DNA-binding domain"/>
    <property type="match status" value="1"/>
</dbReference>
<evidence type="ECO:0000259" key="5">
    <source>
        <dbReference type="PROSITE" id="PS50039"/>
    </source>
</evidence>
<evidence type="ECO:0000256" key="1">
    <source>
        <dbReference type="ARBA" id="ARBA00023125"/>
    </source>
</evidence>
<feature type="compositionally biased region" description="Low complexity" evidence="4">
    <location>
        <begin position="180"/>
        <end position="198"/>
    </location>
</feature>
<proteinExistence type="predicted"/>
<feature type="DNA-binding region" description="Fork-head" evidence="3">
    <location>
        <begin position="62"/>
        <end position="157"/>
    </location>
</feature>
<dbReference type="PROSITE" id="PS50039">
    <property type="entry name" value="FORK_HEAD_3"/>
    <property type="match status" value="1"/>
</dbReference>
<dbReference type="OrthoDB" id="5954824at2759"/>
<reference evidence="6" key="1">
    <citation type="submission" date="2022-11" db="EMBL/GenBank/DDBJ databases">
        <authorList>
            <person name="Kikuchi T."/>
        </authorList>
    </citation>
    <scope>NUCLEOTIDE SEQUENCE</scope>
    <source>
        <strain evidence="6">PS1010</strain>
    </source>
</reference>
<dbReference type="InterPro" id="IPR030456">
    <property type="entry name" value="TF_fork_head_CS_2"/>
</dbReference>
<name>A0A9P1J087_9PELO</name>
<dbReference type="CDD" id="cd00059">
    <property type="entry name" value="FH_FOX"/>
    <property type="match status" value="1"/>
</dbReference>
<dbReference type="Gene3D" id="1.10.10.10">
    <property type="entry name" value="Winged helix-like DNA-binding domain superfamily/Winged helix DNA-binding domain"/>
    <property type="match status" value="1"/>
</dbReference>
<gene>
    <name evidence="6" type="ORF">CAMP_LOCUS16917</name>
</gene>
<feature type="compositionally biased region" description="Basic and acidic residues" evidence="4">
    <location>
        <begin position="165"/>
        <end position="179"/>
    </location>
</feature>